<dbReference type="OrthoDB" id="4763081at2759"/>
<accession>A0A162J4X6</accession>
<dbReference type="AlphaFoldDB" id="A0A162J4X6"/>
<comment type="caution">
    <text evidence="1">The sequence shown here is derived from an EMBL/GenBank/DDBJ whole genome shotgun (WGS) entry which is preliminary data.</text>
</comment>
<dbReference type="EMBL" id="AZHD01000005">
    <property type="protein sequence ID" value="OAA63772.1"/>
    <property type="molecule type" value="Genomic_DNA"/>
</dbReference>
<organism evidence="1 2">
    <name type="scientific">Niveomyces insectorum RCEF 264</name>
    <dbReference type="NCBI Taxonomy" id="1081102"/>
    <lineage>
        <taxon>Eukaryota</taxon>
        <taxon>Fungi</taxon>
        <taxon>Dikarya</taxon>
        <taxon>Ascomycota</taxon>
        <taxon>Pezizomycotina</taxon>
        <taxon>Sordariomycetes</taxon>
        <taxon>Hypocreomycetidae</taxon>
        <taxon>Hypocreales</taxon>
        <taxon>Cordycipitaceae</taxon>
        <taxon>Niveomyces</taxon>
    </lineage>
</organism>
<evidence type="ECO:0000313" key="1">
    <source>
        <dbReference type="EMBL" id="OAA63772.1"/>
    </source>
</evidence>
<gene>
    <name evidence="1" type="ORF">SPI_03935</name>
</gene>
<sequence>MSNSDEADNIYSAVASDVARLLGNADGTAYDGAMTRPFPHSKQLVTLPMECTDNKLTKYPCMSSCRACRSSPMAVEVHWECLQIFQSGLGGQCPDIDILWTAGAWQRSWAAAPALALEERGPASYDSTTLDLFKRLTQTFVVEDITENASHDSIQVETKNGLLRLKLPAVGHGLRLWNTPGPPNMDDLALVNLQAFYSHKPVPQEQVRLRLNDIVSHPASPRAVPRPLSRPHTIPYEALDPIMHAYLYVPIGPSDRFLALWAYQCNAGLNFVVRLALADDVVLGQADNGLQNPRDSMMLVAQEETEKMTLVYGETLARPGIYLGINEKLWPIPMTIRNWFRCTYGSAASLHDVASMCLFRDRAPGMCRGPLFTYKNGCMRALGECCHNRDEIVRPAAICHRAKKLLFRNRGPAHAIEVLAARVEPHVHDGDGWTCHAMGKGALYFFLRHKSGYEMAYRDDGWPHS</sequence>
<dbReference type="STRING" id="1081102.A0A162J4X6"/>
<dbReference type="Proteomes" id="UP000076874">
    <property type="component" value="Unassembled WGS sequence"/>
</dbReference>
<reference evidence="1 2" key="1">
    <citation type="journal article" date="2016" name="Genome Biol. Evol.">
        <title>Divergent and convergent evolution of fungal pathogenicity.</title>
        <authorList>
            <person name="Shang Y."/>
            <person name="Xiao G."/>
            <person name="Zheng P."/>
            <person name="Cen K."/>
            <person name="Zhan S."/>
            <person name="Wang C."/>
        </authorList>
    </citation>
    <scope>NUCLEOTIDE SEQUENCE [LARGE SCALE GENOMIC DNA]</scope>
    <source>
        <strain evidence="1 2">RCEF 264</strain>
    </source>
</reference>
<name>A0A162J4X6_9HYPO</name>
<keyword evidence="2" id="KW-1185">Reference proteome</keyword>
<protein>
    <submittedName>
        <fullName evidence="1">Uncharacterized protein</fullName>
    </submittedName>
</protein>
<proteinExistence type="predicted"/>
<evidence type="ECO:0000313" key="2">
    <source>
        <dbReference type="Proteomes" id="UP000076874"/>
    </source>
</evidence>